<dbReference type="RefSeq" id="XP_015510144.1">
    <property type="nucleotide sequence ID" value="XM_015654658.1"/>
</dbReference>
<evidence type="ECO:0000313" key="15">
    <source>
        <dbReference type="RefSeq" id="XP_015510144.1"/>
    </source>
</evidence>
<evidence type="ECO:0000256" key="10">
    <source>
        <dbReference type="ARBA" id="ARBA00023128"/>
    </source>
</evidence>
<keyword evidence="10 13" id="KW-0496">Mitochondrion</keyword>
<dbReference type="Pfam" id="PF02939">
    <property type="entry name" value="UcrQ"/>
    <property type="match status" value="1"/>
</dbReference>
<keyword evidence="11" id="KW-0472">Membrane</keyword>
<keyword evidence="7 13" id="KW-0999">Mitochondrion inner membrane</keyword>
<proteinExistence type="inferred from homology"/>
<reference evidence="15" key="1">
    <citation type="submission" date="2025-04" db="UniProtKB">
        <authorList>
            <consortium name="RefSeq"/>
        </authorList>
    </citation>
    <scope>IDENTIFICATION</scope>
    <source>
        <tissue evidence="16">Thorax and Abdomen</tissue>
        <tissue evidence="15">Whole body</tissue>
    </source>
</reference>
<dbReference type="GO" id="GO:0005743">
    <property type="term" value="C:mitochondrial inner membrane"/>
    <property type="evidence" value="ECO:0007669"/>
    <property type="project" value="UniProtKB-SubCell"/>
</dbReference>
<dbReference type="CTD" id="39950"/>
<dbReference type="InterPro" id="IPR036642">
    <property type="entry name" value="Cyt_bc1_su8_sf"/>
</dbReference>
<comment type="similarity">
    <text evidence="2 13">Belongs to the UQCRQ/QCR8 family.</text>
</comment>
<protein>
    <recommendedName>
        <fullName evidence="3 13">Cytochrome b-c1 complex subunit 8</fullName>
    </recommendedName>
    <alternativeName>
        <fullName evidence="13">Complex III subunit 8</fullName>
    </alternativeName>
</protein>
<dbReference type="InParanoid" id="A0A6J0B500"/>
<keyword evidence="5 13" id="KW-0679">Respiratory chain</keyword>
<dbReference type="PANTHER" id="PTHR12119">
    <property type="entry name" value="UBIQUINOL-CYTOCHROME C REDUCTASE COMPLEX UBIQUINONE-BINDING PROTEIN QP-C"/>
    <property type="match status" value="1"/>
</dbReference>
<dbReference type="GO" id="GO:0006122">
    <property type="term" value="P:mitochondrial electron transport, ubiquinol to cytochrome c"/>
    <property type="evidence" value="ECO:0007669"/>
    <property type="project" value="UniProtKB-UniRule"/>
</dbReference>
<dbReference type="PANTHER" id="PTHR12119:SF2">
    <property type="entry name" value="CYTOCHROME B-C1 COMPLEX SUBUNIT 8"/>
    <property type="match status" value="1"/>
</dbReference>
<dbReference type="FunCoup" id="A0A6J0B500">
    <property type="interactions" value="475"/>
</dbReference>
<dbReference type="KEGG" id="nlo:107217239"/>
<evidence type="ECO:0000256" key="5">
    <source>
        <dbReference type="ARBA" id="ARBA00022660"/>
    </source>
</evidence>
<evidence type="ECO:0000313" key="14">
    <source>
        <dbReference type="Proteomes" id="UP000829291"/>
    </source>
</evidence>
<dbReference type="Proteomes" id="UP000829291">
    <property type="component" value="Chromosome 5"/>
</dbReference>
<accession>A0A6J0B500</accession>
<evidence type="ECO:0000256" key="6">
    <source>
        <dbReference type="ARBA" id="ARBA00022692"/>
    </source>
</evidence>
<dbReference type="GeneID" id="107217239"/>
<keyword evidence="8 13" id="KW-0249">Electron transport</keyword>
<dbReference type="FunFam" id="1.20.5.210:FF:000001">
    <property type="entry name" value="Cytochrome b-c1 complex subunit 8"/>
    <property type="match status" value="1"/>
</dbReference>
<comment type="subunit">
    <text evidence="12 13">Component of the ubiquinol-cytochrome c oxidoreductase (cytochrome b-c1 complex, complex III, CIII), a multisubunit enzyme composed of 11 subunits. The complex is composed of 3 respiratory subunits cytochrome b, cytochrome c1 and Rieske protein UQCRFS1, 2 core protein subunits UQCRC1/QCR1 and UQCRC2/QCR2, and 6 low-molecular weight protein subunits UQCRH/QCR6, UQCRB/QCR7, UQCRQ/QCR8, UQCR10/QCR9, UQCR11/QCR10 and subunit 9, the cleavage product of Rieske protein UQCRFS1. The complex exists as an obligatory dimer and forms supercomplexes (SCs) in the inner mitochondrial membrane with NADH-ubiquinone oxidoreductase (complex I, CI) and cytochrome c oxidase (complex IV, CIV), resulting in different assemblies (supercomplex SCI(1)III(2)IV(1) and megacomplex MCI(2)III(2)IV(2)). Interacts with UQCC6.</text>
</comment>
<evidence type="ECO:0000256" key="13">
    <source>
        <dbReference type="RuleBase" id="RU368118"/>
    </source>
</evidence>
<dbReference type="AlphaFoldDB" id="A0A6J0B500"/>
<evidence type="ECO:0000256" key="11">
    <source>
        <dbReference type="ARBA" id="ARBA00023136"/>
    </source>
</evidence>
<keyword evidence="6" id="KW-0812">Transmembrane</keyword>
<organism evidence="14 15">
    <name type="scientific">Neodiprion lecontei</name>
    <name type="common">Redheaded pine sawfly</name>
    <dbReference type="NCBI Taxonomy" id="441921"/>
    <lineage>
        <taxon>Eukaryota</taxon>
        <taxon>Metazoa</taxon>
        <taxon>Ecdysozoa</taxon>
        <taxon>Arthropoda</taxon>
        <taxon>Hexapoda</taxon>
        <taxon>Insecta</taxon>
        <taxon>Pterygota</taxon>
        <taxon>Neoptera</taxon>
        <taxon>Endopterygota</taxon>
        <taxon>Hymenoptera</taxon>
        <taxon>Tenthredinoidea</taxon>
        <taxon>Diprionidae</taxon>
        <taxon>Diprioninae</taxon>
        <taxon>Neodiprion</taxon>
    </lineage>
</organism>
<evidence type="ECO:0000256" key="7">
    <source>
        <dbReference type="ARBA" id="ARBA00022792"/>
    </source>
</evidence>
<evidence type="ECO:0000256" key="12">
    <source>
        <dbReference type="ARBA" id="ARBA00047105"/>
    </source>
</evidence>
<sequence length="82" mass="9682">MGKVFGNLYKLRGIIYYRLSPYEQRAFAGAISHGVPNVFRRIKENLFTMGPPFLIAYLVYDWAEKEHARLQRKNPKDYENDV</sequence>
<dbReference type="SUPFAM" id="SSF81508">
    <property type="entry name" value="Ubiquinone-binding protein QP-C of cytochrome bc1 complex (Ubiquinol-cytochrome c reductase)"/>
    <property type="match status" value="1"/>
</dbReference>
<keyword evidence="9" id="KW-1133">Transmembrane helix</keyword>
<name>A0A6J0B500_NEOLC</name>
<evidence type="ECO:0000313" key="16">
    <source>
        <dbReference type="RefSeq" id="XP_046596216.1"/>
    </source>
</evidence>
<keyword evidence="4 13" id="KW-0813">Transport</keyword>
<dbReference type="GO" id="GO:0045275">
    <property type="term" value="C:respiratory chain complex III"/>
    <property type="evidence" value="ECO:0007669"/>
    <property type="project" value="UniProtKB-UniRule"/>
</dbReference>
<comment type="subcellular location">
    <subcellularLocation>
        <location evidence="1 13">Mitochondrion inner membrane</location>
        <topology evidence="1 13">Single-pass membrane protein</topology>
    </subcellularLocation>
</comment>
<gene>
    <name evidence="15 16" type="primary">LOC107217239</name>
</gene>
<evidence type="ECO:0000256" key="4">
    <source>
        <dbReference type="ARBA" id="ARBA00022448"/>
    </source>
</evidence>
<evidence type="ECO:0000256" key="8">
    <source>
        <dbReference type="ARBA" id="ARBA00022982"/>
    </source>
</evidence>
<dbReference type="RefSeq" id="XP_046596216.1">
    <property type="nucleotide sequence ID" value="XM_046740260.1"/>
</dbReference>
<evidence type="ECO:0000256" key="9">
    <source>
        <dbReference type="ARBA" id="ARBA00022989"/>
    </source>
</evidence>
<dbReference type="OrthoDB" id="6683853at2759"/>
<dbReference type="InterPro" id="IPR004205">
    <property type="entry name" value="Cyt_bc1_su8"/>
</dbReference>
<evidence type="ECO:0000256" key="3">
    <source>
        <dbReference type="ARBA" id="ARBA00016324"/>
    </source>
</evidence>
<comment type="function">
    <text evidence="13">Component of the ubiquinol-cytochrome c oxidoreductase, a multisubunit transmembrane complex that is part of the mitochondrial electron transport chain which drives oxidative phosphorylation. The complex plays an important role in the uptake of multiple carbon sources present in different host niches.</text>
</comment>
<dbReference type="Gene3D" id="1.20.5.210">
    <property type="entry name" value="Cytochrome b-c1 complex subunit 8"/>
    <property type="match status" value="1"/>
</dbReference>
<evidence type="ECO:0000256" key="2">
    <source>
        <dbReference type="ARBA" id="ARBA00007668"/>
    </source>
</evidence>
<evidence type="ECO:0000256" key="1">
    <source>
        <dbReference type="ARBA" id="ARBA00004434"/>
    </source>
</evidence>
<keyword evidence="14" id="KW-1185">Reference proteome</keyword>